<comment type="caution">
    <text evidence="1">The sequence shown here is derived from an EMBL/GenBank/DDBJ whole genome shotgun (WGS) entry which is preliminary data.</text>
</comment>
<keyword evidence="2" id="KW-1185">Reference proteome</keyword>
<dbReference type="RefSeq" id="WP_116615583.1">
    <property type="nucleotide sequence ID" value="NZ_QENY01000001.1"/>
</dbReference>
<proteinExistence type="predicted"/>
<accession>A0A2U0UP49</accession>
<evidence type="ECO:0008006" key="3">
    <source>
        <dbReference type="Google" id="ProtNLM"/>
    </source>
</evidence>
<dbReference type="EMBL" id="QENY01000001">
    <property type="protein sequence ID" value="PVX59431.1"/>
    <property type="molecule type" value="Genomic_DNA"/>
</dbReference>
<dbReference type="AlphaFoldDB" id="A0A2U0UP49"/>
<organism evidence="1 2">
    <name type="scientific">Hallella colorans</name>
    <dbReference type="NCBI Taxonomy" id="1703337"/>
    <lineage>
        <taxon>Bacteria</taxon>
        <taxon>Pseudomonadati</taxon>
        <taxon>Bacteroidota</taxon>
        <taxon>Bacteroidia</taxon>
        <taxon>Bacteroidales</taxon>
        <taxon>Prevotellaceae</taxon>
        <taxon>Hallella</taxon>
    </lineage>
</organism>
<evidence type="ECO:0000313" key="1">
    <source>
        <dbReference type="EMBL" id="PVX59431.1"/>
    </source>
</evidence>
<protein>
    <recommendedName>
        <fullName evidence="3">Peptidase C39-like protein</fullName>
    </recommendedName>
</protein>
<sequence length="212" mass="23827">MIKIIDTLELTPDGARLGGTSKVHLRQGELDGACAVYSLMMYLIILRIFTYKQVTEGNNIKRSTSKGRIIRNFLERQDGLIRKGLGFADDIKDGLQFAAKSIVDCNYIASRQETIETLKRCIDDNKPLMIGVDYNKVDGHALLAIGYETRNDKIKKIFCLDPGSDITPVSYWNAVISIDEHSNTKYRDSYFTANGNVNKVTLADAIKIEKKK</sequence>
<evidence type="ECO:0000313" key="2">
    <source>
        <dbReference type="Proteomes" id="UP000245870"/>
    </source>
</evidence>
<name>A0A2U0UP49_9BACT</name>
<reference evidence="1 2" key="1">
    <citation type="submission" date="2018-05" db="EMBL/GenBank/DDBJ databases">
        <title>Genomic Encyclopedia of Type Strains, Phase IV (KMG-IV): sequencing the most valuable type-strain genomes for metagenomic binning, comparative biology and taxonomic classification.</title>
        <authorList>
            <person name="Goeker M."/>
        </authorList>
    </citation>
    <scope>NUCLEOTIDE SEQUENCE [LARGE SCALE GENOMIC DNA]</scope>
    <source>
        <strain evidence="1 2">DSM 100333</strain>
    </source>
</reference>
<dbReference type="Proteomes" id="UP000245870">
    <property type="component" value="Unassembled WGS sequence"/>
</dbReference>
<dbReference type="OrthoDB" id="849138at2"/>
<gene>
    <name evidence="1" type="ORF">C7379_101203</name>
</gene>